<name>A0AB38A4X4_9ACTN</name>
<gene>
    <name evidence="1" type="ORF">SAMN04489746_0244</name>
</gene>
<proteinExistence type="predicted"/>
<accession>A0AB38A4X4</accession>
<dbReference type="EMBL" id="FNSH01000001">
    <property type="protein sequence ID" value="SEB44481.1"/>
    <property type="molecule type" value="Genomic_DNA"/>
</dbReference>
<organism evidence="1 2">
    <name type="scientific">Atopobium minutum</name>
    <dbReference type="NCBI Taxonomy" id="1381"/>
    <lineage>
        <taxon>Bacteria</taxon>
        <taxon>Bacillati</taxon>
        <taxon>Actinomycetota</taxon>
        <taxon>Coriobacteriia</taxon>
        <taxon>Coriobacteriales</taxon>
        <taxon>Atopobiaceae</taxon>
        <taxon>Atopobium</taxon>
    </lineage>
</organism>
<evidence type="ECO:0000313" key="1">
    <source>
        <dbReference type="EMBL" id="SEB44481.1"/>
    </source>
</evidence>
<dbReference type="AlphaFoldDB" id="A0AB38A4X4"/>
<sequence>MTTEEAMREHMVDVLIKKYLEWLKAGKPTS</sequence>
<evidence type="ECO:0000313" key="2">
    <source>
        <dbReference type="Proteomes" id="UP000183687"/>
    </source>
</evidence>
<reference evidence="1 2" key="1">
    <citation type="submission" date="2016-10" db="EMBL/GenBank/DDBJ databases">
        <authorList>
            <person name="Varghese N."/>
            <person name="Submissions S."/>
        </authorList>
    </citation>
    <scope>NUCLEOTIDE SEQUENCE [LARGE SCALE GENOMIC DNA]</scope>
    <source>
        <strain evidence="1 2">DSM 20586</strain>
    </source>
</reference>
<dbReference type="Proteomes" id="UP000183687">
    <property type="component" value="Unassembled WGS sequence"/>
</dbReference>
<protein>
    <submittedName>
        <fullName evidence="1">Uncharacterized protein</fullName>
    </submittedName>
</protein>
<comment type="caution">
    <text evidence="1">The sequence shown here is derived from an EMBL/GenBank/DDBJ whole genome shotgun (WGS) entry which is preliminary data.</text>
</comment>